<feature type="region of interest" description="Disordered" evidence="1">
    <location>
        <begin position="33"/>
        <end position="67"/>
    </location>
</feature>
<reference evidence="2" key="1">
    <citation type="submission" date="2014-09" db="EMBL/GenBank/DDBJ databases">
        <authorList>
            <person name="Magalhaes I.L.F."/>
            <person name="Oliveira U."/>
            <person name="Santos F.R."/>
            <person name="Vidigal T.H.D.A."/>
            <person name="Brescovit A.D."/>
            <person name="Santos A.J."/>
        </authorList>
    </citation>
    <scope>NUCLEOTIDE SEQUENCE</scope>
    <source>
        <tissue evidence="2">Shoot tissue taken approximately 20 cm above the soil surface</tissue>
    </source>
</reference>
<evidence type="ECO:0000256" key="1">
    <source>
        <dbReference type="SAM" id="MobiDB-lite"/>
    </source>
</evidence>
<sequence>MPPLRAPPLRRHAPPQRLPLLRHALRLRLHRRLPRERACTGRDRALPPHAPPRPPGAQPVRIPAHAPRRLRRRCRPGQIDPFPRLQERLLRVRCHKDLPS</sequence>
<evidence type="ECO:0000313" key="2">
    <source>
        <dbReference type="EMBL" id="JAE28700.1"/>
    </source>
</evidence>
<feature type="compositionally biased region" description="Pro residues" evidence="1">
    <location>
        <begin position="48"/>
        <end position="57"/>
    </location>
</feature>
<reference evidence="2" key="2">
    <citation type="journal article" date="2015" name="Data Brief">
        <title>Shoot transcriptome of the giant reed, Arundo donax.</title>
        <authorList>
            <person name="Barrero R.A."/>
            <person name="Guerrero F.D."/>
            <person name="Moolhuijzen P."/>
            <person name="Goolsby J.A."/>
            <person name="Tidwell J."/>
            <person name="Bellgard S.E."/>
            <person name="Bellgard M.I."/>
        </authorList>
    </citation>
    <scope>NUCLEOTIDE SEQUENCE</scope>
    <source>
        <tissue evidence="2">Shoot tissue taken approximately 20 cm above the soil surface</tissue>
    </source>
</reference>
<feature type="compositionally biased region" description="Basic and acidic residues" evidence="1">
    <location>
        <begin position="35"/>
        <end position="46"/>
    </location>
</feature>
<organism evidence="2">
    <name type="scientific">Arundo donax</name>
    <name type="common">Giant reed</name>
    <name type="synonym">Donax arundinaceus</name>
    <dbReference type="NCBI Taxonomy" id="35708"/>
    <lineage>
        <taxon>Eukaryota</taxon>
        <taxon>Viridiplantae</taxon>
        <taxon>Streptophyta</taxon>
        <taxon>Embryophyta</taxon>
        <taxon>Tracheophyta</taxon>
        <taxon>Spermatophyta</taxon>
        <taxon>Magnoliopsida</taxon>
        <taxon>Liliopsida</taxon>
        <taxon>Poales</taxon>
        <taxon>Poaceae</taxon>
        <taxon>PACMAD clade</taxon>
        <taxon>Arundinoideae</taxon>
        <taxon>Arundineae</taxon>
        <taxon>Arundo</taxon>
    </lineage>
</organism>
<accession>A0A0A9GUM2</accession>
<protein>
    <submittedName>
        <fullName evidence="2">Uncharacterized protein</fullName>
    </submittedName>
</protein>
<proteinExistence type="predicted"/>
<name>A0A0A9GUM2_ARUDO</name>
<dbReference type="AlphaFoldDB" id="A0A0A9GUM2"/>
<dbReference type="EMBL" id="GBRH01169196">
    <property type="protein sequence ID" value="JAE28700.1"/>
    <property type="molecule type" value="Transcribed_RNA"/>
</dbReference>